<evidence type="ECO:0008006" key="4">
    <source>
        <dbReference type="Google" id="ProtNLM"/>
    </source>
</evidence>
<dbReference type="AlphaFoldDB" id="A0AAW2CLY1"/>
<dbReference type="EMBL" id="JAZDWU010000006">
    <property type="protein sequence ID" value="KAK9998020.1"/>
    <property type="molecule type" value="Genomic_DNA"/>
</dbReference>
<accession>A0AAW2CLY1</accession>
<dbReference type="PANTHER" id="PTHR46033">
    <property type="entry name" value="PROTEIN MAIN-LIKE 2"/>
    <property type="match status" value="1"/>
</dbReference>
<feature type="region of interest" description="Disordered" evidence="1">
    <location>
        <begin position="369"/>
        <end position="417"/>
    </location>
</feature>
<organism evidence="2 3">
    <name type="scientific">Lithocarpus litseifolius</name>
    <dbReference type="NCBI Taxonomy" id="425828"/>
    <lineage>
        <taxon>Eukaryota</taxon>
        <taxon>Viridiplantae</taxon>
        <taxon>Streptophyta</taxon>
        <taxon>Embryophyta</taxon>
        <taxon>Tracheophyta</taxon>
        <taxon>Spermatophyta</taxon>
        <taxon>Magnoliopsida</taxon>
        <taxon>eudicotyledons</taxon>
        <taxon>Gunneridae</taxon>
        <taxon>Pentapetalae</taxon>
        <taxon>rosids</taxon>
        <taxon>fabids</taxon>
        <taxon>Fagales</taxon>
        <taxon>Fagaceae</taxon>
        <taxon>Lithocarpus</taxon>
    </lineage>
</organism>
<name>A0AAW2CLY1_9ROSI</name>
<gene>
    <name evidence="2" type="ORF">SO802_017623</name>
</gene>
<feature type="compositionally biased region" description="Acidic residues" evidence="1">
    <location>
        <begin position="328"/>
        <end position="337"/>
    </location>
</feature>
<feature type="compositionally biased region" description="Basic and acidic residues" evidence="1">
    <location>
        <begin position="369"/>
        <end position="383"/>
    </location>
</feature>
<keyword evidence="3" id="KW-1185">Reference proteome</keyword>
<reference evidence="2 3" key="1">
    <citation type="submission" date="2024-01" db="EMBL/GenBank/DDBJ databases">
        <title>A telomere-to-telomere, gap-free genome of sweet tea (Lithocarpus litseifolius).</title>
        <authorList>
            <person name="Zhou J."/>
        </authorList>
    </citation>
    <scope>NUCLEOTIDE SEQUENCE [LARGE SCALE GENOMIC DNA]</scope>
    <source>
        <strain evidence="2">Zhou-2022a</strain>
        <tissue evidence="2">Leaf</tissue>
    </source>
</reference>
<dbReference type="GO" id="GO:0010073">
    <property type="term" value="P:meristem maintenance"/>
    <property type="evidence" value="ECO:0007669"/>
    <property type="project" value="InterPro"/>
</dbReference>
<sequence length="417" mass="47171">MSSSSNGPSFLTFHSKKYDPSFEWNDEEGLLQDSKTHASYSHMDIKLGGKRIRVNDSLTANEIKKLLGVVPSKIRSKNVPLSWLCENITKYDIVAKGTHLGSTVNLCYLGSLRNIEQIKNYDWGGMAYAILLHFMTQLSRRSLSSLGGAPFVRQVWMYEYFGVGPEIREEVNDIFPRFLRWLPKHCLSTPCRLSLEIWRLVIDNLSTDDLSSLVIFKMCLNPWVGCQEYNECERALELNSHQALFECGHGWYWYLGDQALPQVQHVYPPTKIPVPSCPLIWLADLLANKEITEARVGLVVSRVAGTYSKFIRTHLQGFLAGISAPSSEGEEEEEGKEEEIHSPHHVDVNLVEGSMQMIGVANSTRITLEERTKNLDLENRRNDPQFYASQEGNTEGGSSKGGSRRSSRRRTQSPNDV</sequence>
<dbReference type="Proteomes" id="UP001459277">
    <property type="component" value="Unassembled WGS sequence"/>
</dbReference>
<proteinExistence type="predicted"/>
<feature type="region of interest" description="Disordered" evidence="1">
    <location>
        <begin position="322"/>
        <end position="343"/>
    </location>
</feature>
<dbReference type="PANTHER" id="PTHR46033:SF8">
    <property type="entry name" value="PROTEIN MAINTENANCE OF MERISTEMS-LIKE"/>
    <property type="match status" value="1"/>
</dbReference>
<evidence type="ECO:0000313" key="3">
    <source>
        <dbReference type="Proteomes" id="UP001459277"/>
    </source>
</evidence>
<protein>
    <recommendedName>
        <fullName evidence="4">Aminotransferase-like plant mobile domain-containing protein</fullName>
    </recommendedName>
</protein>
<dbReference type="InterPro" id="IPR044824">
    <property type="entry name" value="MAIN-like"/>
</dbReference>
<evidence type="ECO:0000313" key="2">
    <source>
        <dbReference type="EMBL" id="KAK9998020.1"/>
    </source>
</evidence>
<comment type="caution">
    <text evidence="2">The sequence shown here is derived from an EMBL/GenBank/DDBJ whole genome shotgun (WGS) entry which is preliminary data.</text>
</comment>
<evidence type="ECO:0000256" key="1">
    <source>
        <dbReference type="SAM" id="MobiDB-lite"/>
    </source>
</evidence>
<feature type="compositionally biased region" description="Basic residues" evidence="1">
    <location>
        <begin position="402"/>
        <end position="411"/>
    </location>
</feature>